<protein>
    <submittedName>
        <fullName evidence="3">Phage-associated protein, HI1409 family</fullName>
    </submittedName>
</protein>
<reference evidence="3 4" key="1">
    <citation type="submission" date="2018-06" db="EMBL/GenBank/DDBJ databases">
        <authorList>
            <consortium name="Pathogen Informatics"/>
            <person name="Doyle S."/>
        </authorList>
    </citation>
    <scope>NUCLEOTIDE SEQUENCE [LARGE SCALE GENOMIC DNA]</scope>
    <source>
        <strain evidence="3 4">NCTC1659</strain>
    </source>
</reference>
<feature type="region of interest" description="Disordered" evidence="1">
    <location>
        <begin position="415"/>
        <end position="441"/>
    </location>
</feature>
<feature type="compositionally biased region" description="Low complexity" evidence="1">
    <location>
        <begin position="432"/>
        <end position="441"/>
    </location>
</feature>
<gene>
    <name evidence="3" type="ORF">NCTC1659_01390</name>
</gene>
<sequence>MKILDDLRSFALKLGFKQQATSYQRGEMITRDTQQLDTLWTDNWVAEKICIKRPQDMTRRWRVVYSNDLDAEQLEAFEKLERSLKLKETLTKALSWASLYGSVGVLIVTDKFNLSAPLQPTEQLKRLVILPKSKIGLSGQRDENILSDNFGKYTEYQISGNQDSVNIHHSRLIIINAKEAPLSEDTIWGLSDLEPVLTALKRFDGASTNIGDLIFESKVDVFKIAGLSDKIAAGFEDDVAKVISSVQSIKSATNSLLLDIENEYEQKELAFGGLRDLLIEFRNAVAGAADMPVTILFGQSAAGFASGEEDIQNYHESIHRLQEARLRPALERLDPLLCQMAFGGMPQDWWFEFLPLQELKQEQQITMLGTFATASMALVQGGVLTEIQVANELKESGLFASISAEDIAKLEEQANVDELTRDLEEPEEQTEDTQVQTEQNE</sequence>
<name>A0A1V4B219_9PAST</name>
<keyword evidence="4" id="KW-1185">Reference proteome</keyword>
<dbReference type="InterPro" id="IPR024459">
    <property type="entry name" value="Acb1-like_N"/>
</dbReference>
<evidence type="ECO:0000259" key="2">
    <source>
        <dbReference type="Pfam" id="PF06381"/>
    </source>
</evidence>
<dbReference type="NCBIfam" id="TIGR01555">
    <property type="entry name" value="phge_rel_HI1409"/>
    <property type="match status" value="1"/>
</dbReference>
<dbReference type="Pfam" id="PF06381">
    <property type="entry name" value="Phage_portal_3"/>
    <property type="match status" value="1"/>
</dbReference>
<dbReference type="STRING" id="733.B0186_04135"/>
<dbReference type="Proteomes" id="UP000254329">
    <property type="component" value="Unassembled WGS sequence"/>
</dbReference>
<dbReference type="RefSeq" id="WP_078218132.1">
    <property type="nucleotide sequence ID" value="NZ_MUXZ01000009.1"/>
</dbReference>
<evidence type="ECO:0000313" key="3">
    <source>
        <dbReference type="EMBL" id="STO60118.1"/>
    </source>
</evidence>
<dbReference type="AlphaFoldDB" id="A0A1V4B219"/>
<organism evidence="3 4">
    <name type="scientific">Canicola haemoglobinophilus</name>
    <dbReference type="NCBI Taxonomy" id="733"/>
    <lineage>
        <taxon>Bacteria</taxon>
        <taxon>Pseudomonadati</taxon>
        <taxon>Pseudomonadota</taxon>
        <taxon>Gammaproteobacteria</taxon>
        <taxon>Pasteurellales</taxon>
        <taxon>Pasteurellaceae</taxon>
        <taxon>Canicola</taxon>
    </lineage>
</organism>
<evidence type="ECO:0000256" key="1">
    <source>
        <dbReference type="SAM" id="MobiDB-lite"/>
    </source>
</evidence>
<evidence type="ECO:0000313" key="4">
    <source>
        <dbReference type="Proteomes" id="UP000254329"/>
    </source>
</evidence>
<dbReference type="InterPro" id="IPR006445">
    <property type="entry name" value="Phage-assoc_HI1409"/>
</dbReference>
<accession>A0A1V4B219</accession>
<feature type="domain" description="Anti-CBASS protein Acb1-like N-terminal" evidence="2">
    <location>
        <begin position="35"/>
        <end position="373"/>
    </location>
</feature>
<dbReference type="EMBL" id="UGHF01000001">
    <property type="protein sequence ID" value="STO60118.1"/>
    <property type="molecule type" value="Genomic_DNA"/>
</dbReference>
<proteinExistence type="predicted"/>